<comment type="caution">
    <text evidence="1">The sequence shown here is derived from an EMBL/GenBank/DDBJ whole genome shotgun (WGS) entry which is preliminary data.</text>
</comment>
<accession>A0A2V2ZK48</accession>
<dbReference type="EMBL" id="QGTW01000016">
    <property type="protein sequence ID" value="PWW20278.1"/>
    <property type="molecule type" value="Genomic_DNA"/>
</dbReference>
<reference evidence="1 2" key="1">
    <citation type="submission" date="2018-05" db="EMBL/GenBank/DDBJ databases">
        <title>Freshwater and sediment microbial communities from various areas in North America, analyzing microbe dynamics in response to fracking.</title>
        <authorList>
            <person name="Lamendella R."/>
        </authorList>
    </citation>
    <scope>NUCLEOTIDE SEQUENCE [LARGE SCALE GENOMIC DNA]</scope>
    <source>
        <strain evidence="1 2">15_TX</strain>
    </source>
</reference>
<protein>
    <submittedName>
        <fullName evidence="1">Uncharacterized protein</fullName>
    </submittedName>
</protein>
<dbReference type="AlphaFoldDB" id="A0A2V2ZK48"/>
<name>A0A2V2ZK48_9BACI</name>
<evidence type="ECO:0000313" key="2">
    <source>
        <dbReference type="Proteomes" id="UP000247150"/>
    </source>
</evidence>
<organism evidence="1 2">
    <name type="scientific">Cytobacillus oceanisediminis</name>
    <dbReference type="NCBI Taxonomy" id="665099"/>
    <lineage>
        <taxon>Bacteria</taxon>
        <taxon>Bacillati</taxon>
        <taxon>Bacillota</taxon>
        <taxon>Bacilli</taxon>
        <taxon>Bacillales</taxon>
        <taxon>Bacillaceae</taxon>
        <taxon>Cytobacillus</taxon>
    </lineage>
</organism>
<sequence length="33" mass="3888">MAVERLGIEVGDIPEFQEFFGLVLETRPFKEQY</sequence>
<gene>
    <name evidence="1" type="ORF">DFO73_11693</name>
</gene>
<proteinExistence type="predicted"/>
<dbReference type="Proteomes" id="UP000247150">
    <property type="component" value="Unassembled WGS sequence"/>
</dbReference>
<evidence type="ECO:0000313" key="1">
    <source>
        <dbReference type="EMBL" id="PWW20278.1"/>
    </source>
</evidence>